<dbReference type="PRINTS" id="PR00420">
    <property type="entry name" value="RNGMNOXGNASE"/>
</dbReference>
<dbReference type="InterPro" id="IPR002938">
    <property type="entry name" value="FAD-bd"/>
</dbReference>
<dbReference type="Proteomes" id="UP000247569">
    <property type="component" value="Unassembled WGS sequence"/>
</dbReference>
<feature type="region of interest" description="Disordered" evidence="1">
    <location>
        <begin position="399"/>
        <end position="423"/>
    </location>
</feature>
<evidence type="ECO:0000313" key="4">
    <source>
        <dbReference type="Proteomes" id="UP000247569"/>
    </source>
</evidence>
<dbReference type="PANTHER" id="PTHR46865">
    <property type="entry name" value="OXIDOREDUCTASE-RELATED"/>
    <property type="match status" value="1"/>
</dbReference>
<reference evidence="3 4" key="1">
    <citation type="submission" date="2018-05" db="EMBL/GenBank/DDBJ databases">
        <title>Genomic Encyclopedia of Type Strains, Phase IV (KMG-IV): sequencing the most valuable type-strain genomes for metagenomic binning, comparative biology and taxonomic classification.</title>
        <authorList>
            <person name="Goeker M."/>
        </authorList>
    </citation>
    <scope>NUCLEOTIDE SEQUENCE [LARGE SCALE GENOMIC DNA]</scope>
    <source>
        <strain evidence="3 4">DSM 44704</strain>
    </source>
</reference>
<dbReference type="PANTHER" id="PTHR46865:SF2">
    <property type="entry name" value="MONOOXYGENASE"/>
    <property type="match status" value="1"/>
</dbReference>
<feature type="domain" description="FAD-binding" evidence="2">
    <location>
        <begin position="11"/>
        <end position="353"/>
    </location>
</feature>
<dbReference type="RefSeq" id="WP_040730375.1">
    <property type="nucleotide sequence ID" value="NZ_QJKF01000003.1"/>
</dbReference>
<dbReference type="SUPFAM" id="SSF51905">
    <property type="entry name" value="FAD/NAD(P)-binding domain"/>
    <property type="match status" value="1"/>
</dbReference>
<dbReference type="AlphaFoldDB" id="A0A318K5U1"/>
<keyword evidence="4" id="KW-1185">Reference proteome</keyword>
<sequence length="423" mass="46315">MTIDSGARTLKILVCGGGIAGQALAFWLAGAGHRIVVVERFPALRATGAQVDLRGQGIEAVERMGLLDAVRAKLVDEAGVSFVNAKGAARGTIMANTSGRGRQTLTSEYEIMRGDLVRVLHDATKGDVDYVYGTSVERFQQDGERVVAHFADGSSDEFDLLIGADGQGSRIRRAILPYGSADPYWPVGIHMAYWFVPRIASDDNIRDTYHATRGRMIMRRSHNPTETQVYFVLRETSAEASAIHREPLERQQRFWAERFRDAGWQTERFLDGMRTTESFYSQEVLQVRTRTWSKGRVVLVGDAAHCASPYSGMGVSGALVGAYVLAGEINRHADDPATALANYDATVRPFADEIQATVRPRLLRLGMPKTQLGIDAFHSLTALACSLRIPELVAKLSKEDRGGGWPLPDYPELDGASRSTSGA</sequence>
<organism evidence="3 4">
    <name type="scientific">Nocardia tenerifensis</name>
    <dbReference type="NCBI Taxonomy" id="228006"/>
    <lineage>
        <taxon>Bacteria</taxon>
        <taxon>Bacillati</taxon>
        <taxon>Actinomycetota</taxon>
        <taxon>Actinomycetes</taxon>
        <taxon>Mycobacteriales</taxon>
        <taxon>Nocardiaceae</taxon>
        <taxon>Nocardia</taxon>
    </lineage>
</organism>
<accession>A0A318K5U1</accession>
<dbReference type="EMBL" id="QJKF01000003">
    <property type="protein sequence ID" value="PXX67009.1"/>
    <property type="molecule type" value="Genomic_DNA"/>
</dbReference>
<proteinExistence type="predicted"/>
<evidence type="ECO:0000259" key="2">
    <source>
        <dbReference type="Pfam" id="PF01494"/>
    </source>
</evidence>
<dbReference type="InterPro" id="IPR051704">
    <property type="entry name" value="FAD_aromatic-hydroxylase"/>
</dbReference>
<evidence type="ECO:0000313" key="3">
    <source>
        <dbReference type="EMBL" id="PXX67009.1"/>
    </source>
</evidence>
<name>A0A318K5U1_9NOCA</name>
<evidence type="ECO:0000256" key="1">
    <source>
        <dbReference type="SAM" id="MobiDB-lite"/>
    </source>
</evidence>
<protein>
    <submittedName>
        <fullName evidence="3">2-polyprenyl-6-methoxyphenol hydroxylase-like FAD-dependent oxidoreductase</fullName>
    </submittedName>
</protein>
<dbReference type="GO" id="GO:0071949">
    <property type="term" value="F:FAD binding"/>
    <property type="evidence" value="ECO:0007669"/>
    <property type="project" value="InterPro"/>
</dbReference>
<dbReference type="Gene3D" id="3.50.50.60">
    <property type="entry name" value="FAD/NAD(P)-binding domain"/>
    <property type="match status" value="1"/>
</dbReference>
<comment type="caution">
    <text evidence="3">The sequence shown here is derived from an EMBL/GenBank/DDBJ whole genome shotgun (WGS) entry which is preliminary data.</text>
</comment>
<dbReference type="InterPro" id="IPR036188">
    <property type="entry name" value="FAD/NAD-bd_sf"/>
</dbReference>
<gene>
    <name evidence="3" type="ORF">DFR70_103765</name>
</gene>
<dbReference type="OrthoDB" id="4568714at2"/>
<dbReference type="Gene3D" id="3.30.9.10">
    <property type="entry name" value="D-Amino Acid Oxidase, subunit A, domain 2"/>
    <property type="match status" value="1"/>
</dbReference>
<dbReference type="Pfam" id="PF01494">
    <property type="entry name" value="FAD_binding_3"/>
    <property type="match status" value="1"/>
</dbReference>